<evidence type="ECO:0000313" key="5">
    <source>
        <dbReference type="Proteomes" id="UP000265120"/>
    </source>
</evidence>
<dbReference type="GO" id="GO:0030246">
    <property type="term" value="F:carbohydrate binding"/>
    <property type="evidence" value="ECO:0007669"/>
    <property type="project" value="UniProtKB-KW"/>
</dbReference>
<sequence>MTSGADFYSQLMDEDEEDVRIPTFTSDGLWPLRGRTPGFYRLATICLGALCVILLMTIIAVAAQSEIKPEGGAAVSLERQKQTQEANVSVLMDTIHTLQQEKEELLLKLSVKTPTRAPERKTAPPVVCPTEWHLFNNSCYLISTLSKTWSRSQGFCQNQGGHLAIIHTAEEQTFLWNLLPRGHWNSYWFGITDGETENEWKWVDGRPVVGGFWEVGEPNNHINEDCGYIVKTEVLTRVPIRSWYDAPCLMQLPFICEKEPNASASTGAPVDGSL</sequence>
<dbReference type="InterPro" id="IPR033989">
    <property type="entry name" value="CD209-like_CTLD"/>
</dbReference>
<dbReference type="PROSITE" id="PS50041">
    <property type="entry name" value="C_TYPE_LECTIN_2"/>
    <property type="match status" value="1"/>
</dbReference>
<organism evidence="4 5">
    <name type="scientific">Cynoglossus semilaevis</name>
    <name type="common">Tongue sole</name>
    <dbReference type="NCBI Taxonomy" id="244447"/>
    <lineage>
        <taxon>Eukaryota</taxon>
        <taxon>Metazoa</taxon>
        <taxon>Chordata</taxon>
        <taxon>Craniata</taxon>
        <taxon>Vertebrata</taxon>
        <taxon>Euteleostomi</taxon>
        <taxon>Actinopterygii</taxon>
        <taxon>Neopterygii</taxon>
        <taxon>Teleostei</taxon>
        <taxon>Neoteleostei</taxon>
        <taxon>Acanthomorphata</taxon>
        <taxon>Carangaria</taxon>
        <taxon>Pleuronectiformes</taxon>
        <taxon>Pleuronectoidei</taxon>
        <taxon>Cynoglossidae</taxon>
        <taxon>Cynoglossinae</taxon>
        <taxon>Cynoglossus</taxon>
    </lineage>
</organism>
<protein>
    <submittedName>
        <fullName evidence="4">CD209 antigen-like protein C</fullName>
    </submittedName>
</protein>
<evidence type="ECO:0000256" key="2">
    <source>
        <dbReference type="SAM" id="Phobius"/>
    </source>
</evidence>
<dbReference type="PANTHER" id="PTHR22803">
    <property type="entry name" value="MANNOSE, PHOSPHOLIPASE, LECTIN RECEPTOR RELATED"/>
    <property type="match status" value="1"/>
</dbReference>
<feature type="domain" description="C-type lectin" evidence="3">
    <location>
        <begin position="135"/>
        <end position="257"/>
    </location>
</feature>
<dbReference type="SMART" id="SM00034">
    <property type="entry name" value="CLECT"/>
    <property type="match status" value="1"/>
</dbReference>
<reference evidence="4" key="3">
    <citation type="submission" date="2025-09" db="UniProtKB">
        <authorList>
            <consortium name="Ensembl"/>
        </authorList>
    </citation>
    <scope>IDENTIFICATION</scope>
</reference>
<evidence type="ECO:0000259" key="3">
    <source>
        <dbReference type="PROSITE" id="PS50041"/>
    </source>
</evidence>
<evidence type="ECO:0000313" key="4">
    <source>
        <dbReference type="Ensembl" id="ENSCSEP00000028074.1"/>
    </source>
</evidence>
<evidence type="ECO:0000256" key="1">
    <source>
        <dbReference type="ARBA" id="ARBA00022734"/>
    </source>
</evidence>
<keyword evidence="2" id="KW-1133">Transmembrane helix</keyword>
<keyword evidence="2" id="KW-0472">Membrane</keyword>
<feature type="transmembrane region" description="Helical" evidence="2">
    <location>
        <begin position="39"/>
        <end position="63"/>
    </location>
</feature>
<dbReference type="STRING" id="244447.ENSCSEP00000028074"/>
<keyword evidence="2" id="KW-0812">Transmembrane</keyword>
<dbReference type="Ensembl" id="ENSCSET00000028449.1">
    <property type="protein sequence ID" value="ENSCSEP00000028074.1"/>
    <property type="gene ID" value="ENSCSEG00000017935.1"/>
</dbReference>
<dbReference type="OMA" id="RTTRDWP"/>
<dbReference type="InterPro" id="IPR016187">
    <property type="entry name" value="CTDL_fold"/>
</dbReference>
<reference evidence="4" key="2">
    <citation type="submission" date="2025-08" db="UniProtKB">
        <authorList>
            <consortium name="Ensembl"/>
        </authorList>
    </citation>
    <scope>IDENTIFICATION</scope>
</reference>
<reference evidence="4 5" key="1">
    <citation type="journal article" date="2014" name="Nat. Genet.">
        <title>Whole-genome sequence of a flatfish provides insights into ZW sex chromosome evolution and adaptation to a benthic lifestyle.</title>
        <authorList>
            <person name="Chen S."/>
            <person name="Zhang G."/>
            <person name="Shao C."/>
            <person name="Huang Q."/>
            <person name="Liu G."/>
            <person name="Zhang P."/>
            <person name="Song W."/>
            <person name="An N."/>
            <person name="Chalopin D."/>
            <person name="Volff J.N."/>
            <person name="Hong Y."/>
            <person name="Li Q."/>
            <person name="Sha Z."/>
            <person name="Zhou H."/>
            <person name="Xie M."/>
            <person name="Yu Q."/>
            <person name="Liu Y."/>
            <person name="Xiang H."/>
            <person name="Wang N."/>
            <person name="Wu K."/>
            <person name="Yang C."/>
            <person name="Zhou Q."/>
            <person name="Liao X."/>
            <person name="Yang L."/>
            <person name="Hu Q."/>
            <person name="Zhang J."/>
            <person name="Meng L."/>
            <person name="Jin L."/>
            <person name="Tian Y."/>
            <person name="Lian J."/>
            <person name="Yang J."/>
            <person name="Miao G."/>
            <person name="Liu S."/>
            <person name="Liang Z."/>
            <person name="Yan F."/>
            <person name="Li Y."/>
            <person name="Sun B."/>
            <person name="Zhang H."/>
            <person name="Zhang J."/>
            <person name="Zhu Y."/>
            <person name="Du M."/>
            <person name="Zhao Y."/>
            <person name="Schartl M."/>
            <person name="Tang Q."/>
            <person name="Wang J."/>
        </authorList>
    </citation>
    <scope>NUCLEOTIDE SEQUENCE</scope>
</reference>
<proteinExistence type="predicted"/>
<keyword evidence="5" id="KW-1185">Reference proteome</keyword>
<dbReference type="GeneTree" id="ENSGT01030000234575"/>
<keyword evidence="1" id="KW-0430">Lectin</keyword>
<dbReference type="InterPro" id="IPR050111">
    <property type="entry name" value="C-type_lectin/snaclec_domain"/>
</dbReference>
<dbReference type="CDD" id="cd03590">
    <property type="entry name" value="CLECT_DC-SIGN_like"/>
    <property type="match status" value="1"/>
</dbReference>
<dbReference type="InParanoid" id="A0A3P8WMW1"/>
<accession>A0A3P8WMW1</accession>
<name>A0A3P8WMW1_CYNSE</name>
<dbReference type="InterPro" id="IPR016186">
    <property type="entry name" value="C-type_lectin-like/link_sf"/>
</dbReference>
<dbReference type="SUPFAM" id="SSF56436">
    <property type="entry name" value="C-type lectin-like"/>
    <property type="match status" value="1"/>
</dbReference>
<dbReference type="Pfam" id="PF00059">
    <property type="entry name" value="Lectin_C"/>
    <property type="match status" value="1"/>
</dbReference>
<dbReference type="AlphaFoldDB" id="A0A3P8WMW1"/>
<dbReference type="InterPro" id="IPR001304">
    <property type="entry name" value="C-type_lectin-like"/>
</dbReference>
<dbReference type="Gene3D" id="3.10.100.10">
    <property type="entry name" value="Mannose-Binding Protein A, subunit A"/>
    <property type="match status" value="1"/>
</dbReference>
<dbReference type="Proteomes" id="UP000265120">
    <property type="component" value="Chromosome 18"/>
</dbReference>